<dbReference type="EMBL" id="WEIA01000006">
    <property type="protein sequence ID" value="NLR22011.1"/>
    <property type="molecule type" value="Genomic_DNA"/>
</dbReference>
<organism evidence="4 6">
    <name type="scientific">Pseudoalteromonas maricaloris</name>
    <dbReference type="NCBI Taxonomy" id="184924"/>
    <lineage>
        <taxon>Bacteria</taxon>
        <taxon>Pseudomonadati</taxon>
        <taxon>Pseudomonadota</taxon>
        <taxon>Gammaproteobacteria</taxon>
        <taxon>Alteromonadales</taxon>
        <taxon>Pseudoalteromonadaceae</taxon>
        <taxon>Pseudoalteromonas</taxon>
    </lineage>
</organism>
<dbReference type="GO" id="GO:0016813">
    <property type="term" value="F:hydrolase activity, acting on carbon-nitrogen (but not peptide) bonds, in linear amidines"/>
    <property type="evidence" value="ECO:0007669"/>
    <property type="project" value="InterPro"/>
</dbReference>
<dbReference type="GO" id="GO:0046872">
    <property type="term" value="F:metal ion binding"/>
    <property type="evidence" value="ECO:0007669"/>
    <property type="project" value="UniProtKB-KW"/>
</dbReference>
<sequence>MQVNLERLKSTLFALAEFGYNHEDKGIYRQGFSNEDFAARKWLMECAQSEGFVSRMDGAGNVIIEMTSPDIAAKPAVIIGSHLDSVPAGGMFDGTLGVIAGFECIRILKEHNVQLDRPIWVIGTSEEEGRFGGMIGAQALTGKLTPHQLLTSHDADGCMLSDTMRAQGLDPMDALNARLEPEQINSFFELHIEQGPVLDQKGIQIGVVEGISGVFKWMVKLIGKADHAGTAPMEMRSDAFMGLADFAYQLDRIIAEDGTDTTRITVGKAELKPGFAHTIAGEVDFTIVARDMDETVMENLEIACRKALSAIARKHHLMFEYEQVSWLSPMKCTPEMVEFISQQAEALSLNYQIMPSGAGHDSQFFSEVCPTGLIFIPSLNGVSHAPDEWSHWHDVEAGSNLLLQCVQKRAIKTKE</sequence>
<evidence type="ECO:0000313" key="5">
    <source>
        <dbReference type="EMBL" id="WOX28573.1"/>
    </source>
</evidence>
<dbReference type="InterPro" id="IPR036264">
    <property type="entry name" value="Bact_exopeptidase_dim_dom"/>
</dbReference>
<accession>A0A8I2KMS7</accession>
<feature type="binding site" evidence="3">
    <location>
        <position position="93"/>
    </location>
    <ligand>
        <name>Zn(2+)</name>
        <dbReference type="ChEBI" id="CHEBI:29105"/>
        <label>1</label>
    </ligand>
</feature>
<protein>
    <submittedName>
        <fullName evidence="4">Zn-dependent hydrolase</fullName>
    </submittedName>
</protein>
<evidence type="ECO:0000256" key="2">
    <source>
        <dbReference type="ARBA" id="ARBA00022801"/>
    </source>
</evidence>
<feature type="binding site" evidence="3">
    <location>
        <position position="384"/>
    </location>
    <ligand>
        <name>Zn(2+)</name>
        <dbReference type="ChEBI" id="CHEBI:29105"/>
        <label>2</label>
    </ligand>
</feature>
<dbReference type="InterPro" id="IPR010158">
    <property type="entry name" value="Amidase_Cbmase"/>
</dbReference>
<gene>
    <name evidence="4" type="ORF">F9Y85_11900</name>
    <name evidence="5" type="ORF">R5H13_18455</name>
</gene>
<dbReference type="Gene3D" id="3.40.630.10">
    <property type="entry name" value="Zn peptidases"/>
    <property type="match status" value="1"/>
</dbReference>
<keyword evidence="2 4" id="KW-0378">Hydrolase</keyword>
<feature type="binding site" evidence="3">
    <location>
        <position position="128"/>
    </location>
    <ligand>
        <name>Zn(2+)</name>
        <dbReference type="ChEBI" id="CHEBI:29105"/>
        <label>2</label>
    </ligand>
</feature>
<dbReference type="InterPro" id="IPR002933">
    <property type="entry name" value="Peptidase_M20"/>
</dbReference>
<evidence type="ECO:0000313" key="7">
    <source>
        <dbReference type="Proteomes" id="UP001304419"/>
    </source>
</evidence>
<dbReference type="PANTHER" id="PTHR32494">
    <property type="entry name" value="ALLANTOATE DEIMINASE-RELATED"/>
    <property type="match status" value="1"/>
</dbReference>
<keyword evidence="7" id="KW-1185">Reference proteome</keyword>
<name>A0A8I2KMS7_9GAMM</name>
<comment type="cofactor">
    <cofactor evidence="3">
        <name>Zn(2+)</name>
        <dbReference type="ChEBI" id="CHEBI:29105"/>
    </cofactor>
    <text evidence="3">Binds 2 Zn(2+) ions per subunit.</text>
</comment>
<proteinExistence type="inferred from homology"/>
<reference evidence="4" key="1">
    <citation type="submission" date="2019-10" db="EMBL/GenBank/DDBJ databases">
        <authorList>
            <person name="Paulsen S."/>
        </authorList>
    </citation>
    <scope>NUCLEOTIDE SEQUENCE</scope>
    <source>
        <strain evidence="4">LMG 19692</strain>
    </source>
</reference>
<feature type="binding site" evidence="3">
    <location>
        <position position="82"/>
    </location>
    <ligand>
        <name>Zn(2+)</name>
        <dbReference type="ChEBI" id="CHEBI:29105"/>
        <label>1</label>
    </ligand>
</feature>
<comment type="similarity">
    <text evidence="1">Belongs to the peptidase M20 family.</text>
</comment>
<evidence type="ECO:0000313" key="6">
    <source>
        <dbReference type="Proteomes" id="UP000646877"/>
    </source>
</evidence>
<dbReference type="AlphaFoldDB" id="A0A8I2KMS7"/>
<dbReference type="SUPFAM" id="SSF53187">
    <property type="entry name" value="Zn-dependent exopeptidases"/>
    <property type="match status" value="1"/>
</dbReference>
<evidence type="ECO:0000256" key="3">
    <source>
        <dbReference type="PIRSR" id="PIRSR001235-1"/>
    </source>
</evidence>
<keyword evidence="3" id="KW-0479">Metal-binding</keyword>
<evidence type="ECO:0000313" key="4">
    <source>
        <dbReference type="EMBL" id="NLR22011.1"/>
    </source>
</evidence>
<dbReference type="Pfam" id="PF01546">
    <property type="entry name" value="Peptidase_M20"/>
    <property type="match status" value="1"/>
</dbReference>
<keyword evidence="3" id="KW-0862">Zinc</keyword>
<dbReference type="Proteomes" id="UP001304419">
    <property type="component" value="Chromosome 1"/>
</dbReference>
<reference evidence="5 7" key="2">
    <citation type="submission" date="2023-10" db="EMBL/GenBank/DDBJ databases">
        <title>To unveil natural product biosynthetic capacity in Pseudoalteromonas.</title>
        <authorList>
            <person name="Wang J."/>
        </authorList>
    </citation>
    <scope>NUCLEOTIDE SEQUENCE [LARGE SCALE GENOMIC DNA]</scope>
    <source>
        <strain evidence="5 7">DSM 15914</strain>
    </source>
</reference>
<dbReference type="EMBL" id="CP137578">
    <property type="protein sequence ID" value="WOX28573.1"/>
    <property type="molecule type" value="Genomic_DNA"/>
</dbReference>
<dbReference type="SUPFAM" id="SSF55031">
    <property type="entry name" value="Bacterial exopeptidase dimerisation domain"/>
    <property type="match status" value="1"/>
</dbReference>
<evidence type="ECO:0000256" key="1">
    <source>
        <dbReference type="ARBA" id="ARBA00006153"/>
    </source>
</evidence>
<dbReference type="Gene3D" id="3.30.70.360">
    <property type="match status" value="1"/>
</dbReference>
<dbReference type="PIRSF" id="PIRSF001235">
    <property type="entry name" value="Amidase_carbamoylase"/>
    <property type="match status" value="1"/>
</dbReference>
<dbReference type="PANTHER" id="PTHR32494:SF5">
    <property type="entry name" value="ALLANTOATE AMIDOHYDROLASE"/>
    <property type="match status" value="1"/>
</dbReference>
<dbReference type="NCBIfam" id="NF006771">
    <property type="entry name" value="PRK09290.1-5"/>
    <property type="match status" value="1"/>
</dbReference>
<dbReference type="CDD" id="cd03884">
    <property type="entry name" value="M20_bAS"/>
    <property type="match status" value="1"/>
</dbReference>
<dbReference type="Proteomes" id="UP000646877">
    <property type="component" value="Unassembled WGS sequence"/>
</dbReference>
<dbReference type="RefSeq" id="WP_130127178.1">
    <property type="nucleotide sequence ID" value="NZ_CBCSDF010000016.1"/>
</dbReference>
<feature type="binding site" evidence="3">
    <location>
        <position position="191"/>
    </location>
    <ligand>
        <name>Zn(2+)</name>
        <dbReference type="ChEBI" id="CHEBI:29105"/>
        <label>1</label>
    </ligand>
</feature>
<dbReference type="NCBIfam" id="TIGR01879">
    <property type="entry name" value="hydantase"/>
    <property type="match status" value="1"/>
</dbReference>
<feature type="binding site" evidence="3">
    <location>
        <position position="93"/>
    </location>
    <ligand>
        <name>Zn(2+)</name>
        <dbReference type="ChEBI" id="CHEBI:29105"/>
        <label>2</label>
    </ligand>
</feature>